<gene>
    <name evidence="1" type="ORF">FUAX_16280</name>
</gene>
<dbReference type="Proteomes" id="UP001348817">
    <property type="component" value="Chromosome"/>
</dbReference>
<dbReference type="Pfam" id="PF13578">
    <property type="entry name" value="Methyltransf_24"/>
    <property type="match status" value="1"/>
</dbReference>
<organism evidence="1 2">
    <name type="scientific">Fulvitalea axinellae</name>
    <dbReference type="NCBI Taxonomy" id="1182444"/>
    <lineage>
        <taxon>Bacteria</taxon>
        <taxon>Pseudomonadati</taxon>
        <taxon>Bacteroidota</taxon>
        <taxon>Cytophagia</taxon>
        <taxon>Cytophagales</taxon>
        <taxon>Persicobacteraceae</taxon>
        <taxon>Fulvitalea</taxon>
    </lineage>
</organism>
<accession>A0AAU9CJV1</accession>
<dbReference type="KEGG" id="fax:FUAX_16280"/>
<dbReference type="RefSeq" id="WP_338394411.1">
    <property type="nucleotide sequence ID" value="NZ_AP025314.1"/>
</dbReference>
<proteinExistence type="predicted"/>
<name>A0AAU9CJV1_9BACT</name>
<evidence type="ECO:0000313" key="2">
    <source>
        <dbReference type="Proteomes" id="UP001348817"/>
    </source>
</evidence>
<sequence length="257" mass="28896">MDFTPLLSYVRHWLTCVDRHSLQAPFLYSFYDKVIKGPKGDGSLELFRASLLKSDKTIKTTDFGAGSKVQSGTERKISKIAKYGVCGSKEGDFLRNLAVFLQAKHILELGTSLGLGSMYLASSSEETKVTTFEGCPEIAAEAERNFLKMGYGNIELMSGDIDKTLPDFLGKTKSPDLVFLDANHTYEATLRYFRMLLPVVTEKTTLVFDDIHWSKGMERAWNEISKSEEVGLALDLYHVGVVFFRKDLQPFSFPIKM</sequence>
<dbReference type="SUPFAM" id="SSF53335">
    <property type="entry name" value="S-adenosyl-L-methionine-dependent methyltransferases"/>
    <property type="match status" value="1"/>
</dbReference>
<reference evidence="1 2" key="1">
    <citation type="submission" date="2021-12" db="EMBL/GenBank/DDBJ databases">
        <title>Genome sequencing of bacteria with rrn-lacking chromosome and rrn-plasmid.</title>
        <authorList>
            <person name="Anda M."/>
            <person name="Iwasaki W."/>
        </authorList>
    </citation>
    <scope>NUCLEOTIDE SEQUENCE [LARGE SCALE GENOMIC DNA]</scope>
    <source>
        <strain evidence="1 2">DSM 100852</strain>
    </source>
</reference>
<protein>
    <submittedName>
        <fullName evidence="1">O-methyltransferase</fullName>
    </submittedName>
</protein>
<evidence type="ECO:0000313" key="1">
    <source>
        <dbReference type="EMBL" id="BDD09196.1"/>
    </source>
</evidence>
<dbReference type="AlphaFoldDB" id="A0AAU9CJV1"/>
<dbReference type="EMBL" id="AP025314">
    <property type="protein sequence ID" value="BDD09196.1"/>
    <property type="molecule type" value="Genomic_DNA"/>
</dbReference>
<dbReference type="PANTHER" id="PTHR43167:SF1">
    <property type="entry name" value="PUTATIVE (AFU_ORTHOLOGUE AFUA_6G01830)-RELATED"/>
    <property type="match status" value="1"/>
</dbReference>
<dbReference type="Gene3D" id="3.40.50.150">
    <property type="entry name" value="Vaccinia Virus protein VP39"/>
    <property type="match status" value="1"/>
</dbReference>
<dbReference type="PANTHER" id="PTHR43167">
    <property type="entry name" value="PUTATIVE (AFU_ORTHOLOGUE AFUA_6G01830)-RELATED"/>
    <property type="match status" value="1"/>
</dbReference>
<keyword evidence="2" id="KW-1185">Reference proteome</keyword>
<dbReference type="InterPro" id="IPR029063">
    <property type="entry name" value="SAM-dependent_MTases_sf"/>
</dbReference>